<organism evidence="5 6">
    <name type="scientific">Mycobacterium marseillense</name>
    <dbReference type="NCBI Taxonomy" id="701042"/>
    <lineage>
        <taxon>Bacteria</taxon>
        <taxon>Bacillati</taxon>
        <taxon>Actinomycetota</taxon>
        <taxon>Actinomycetes</taxon>
        <taxon>Mycobacteriales</taxon>
        <taxon>Mycobacteriaceae</taxon>
        <taxon>Mycobacterium</taxon>
        <taxon>Mycobacterium avium complex (MAC)</taxon>
    </lineage>
</organism>
<dbReference type="PANTHER" id="PTHR37042:SF4">
    <property type="entry name" value="OUTER MEMBRANE PROTEIN RV1973"/>
    <property type="match status" value="1"/>
</dbReference>
<evidence type="ECO:0000313" key="6">
    <source>
        <dbReference type="Proteomes" id="UP000216246"/>
    </source>
</evidence>
<evidence type="ECO:0000256" key="2">
    <source>
        <dbReference type="ARBA" id="ARBA00023136"/>
    </source>
</evidence>
<proteinExistence type="predicted"/>
<dbReference type="RefSeq" id="WP_095576470.1">
    <property type="nucleotide sequence ID" value="NZ_CP023147.1"/>
</dbReference>
<dbReference type="PANTHER" id="PTHR37042">
    <property type="entry name" value="OUTER MEMBRANE PROTEIN RV1973"/>
    <property type="match status" value="1"/>
</dbReference>
<gene>
    <name evidence="5" type="ORF">CKJ54_02790</name>
</gene>
<accession>A0AAC9YJI9</accession>
<keyword evidence="2 4" id="KW-0472">Membrane</keyword>
<sequence>MDRVMDAAVAGEQTAKPRARRRASRAAGPAKGESTQDVTVQADGQAAPKQPAKPVKALKSIKPPPRRQPHRSLVAWVSFAAALLAVGALAGCVAALIIQQRHTTAAQARDQRFVDTATQTVVNMFSYKQDNIDESVDRFINGTSGPLRGMLGANNNAENLKALFRSTNATSEAVVNGAALEGVDAVADNASVLVSVRVTVADIDGVNKPSMPYRLRVIVHEDESGRMSGYDLKYPDGGN</sequence>
<comment type="subcellular location">
    <subcellularLocation>
        <location evidence="1">Membrane</location>
    </subcellularLocation>
</comment>
<keyword evidence="4" id="KW-1133">Transmembrane helix</keyword>
<keyword evidence="4" id="KW-0812">Transmembrane</keyword>
<dbReference type="Proteomes" id="UP000216246">
    <property type="component" value="Chromosome"/>
</dbReference>
<evidence type="ECO:0000256" key="3">
    <source>
        <dbReference type="SAM" id="MobiDB-lite"/>
    </source>
</evidence>
<dbReference type="GO" id="GO:0016020">
    <property type="term" value="C:membrane"/>
    <property type="evidence" value="ECO:0007669"/>
    <property type="project" value="UniProtKB-SubCell"/>
</dbReference>
<dbReference type="KEGG" id="mmal:CKJ54_02790"/>
<reference evidence="5 6" key="1">
    <citation type="submission" date="2017-08" db="EMBL/GenBank/DDBJ databases">
        <title>Phylogentic analysis of Mycobacterium avium complex whole genomes.</title>
        <authorList>
            <person name="Caverly L.J."/>
            <person name="Spilker T."/>
            <person name="LiPuma J."/>
        </authorList>
    </citation>
    <scope>NUCLEOTIDE SEQUENCE [LARGE SCALE GENOMIC DNA]</scope>
    <source>
        <strain evidence="5 6">FLAC0026</strain>
    </source>
</reference>
<name>A0AAC9YJI9_9MYCO</name>
<evidence type="ECO:0000256" key="4">
    <source>
        <dbReference type="SAM" id="Phobius"/>
    </source>
</evidence>
<protein>
    <submittedName>
        <fullName evidence="5">Mammalian cell entry protein</fullName>
    </submittedName>
</protein>
<feature type="compositionally biased region" description="Low complexity" evidence="3">
    <location>
        <begin position="41"/>
        <end position="57"/>
    </location>
</feature>
<feature type="transmembrane region" description="Helical" evidence="4">
    <location>
        <begin position="73"/>
        <end position="98"/>
    </location>
</feature>
<evidence type="ECO:0000256" key="1">
    <source>
        <dbReference type="ARBA" id="ARBA00004370"/>
    </source>
</evidence>
<feature type="region of interest" description="Disordered" evidence="3">
    <location>
        <begin position="1"/>
        <end position="68"/>
    </location>
</feature>
<dbReference type="EMBL" id="CP023147">
    <property type="protein sequence ID" value="ASW88945.1"/>
    <property type="molecule type" value="Genomic_DNA"/>
</dbReference>
<dbReference type="AlphaFoldDB" id="A0AAC9YJI9"/>
<evidence type="ECO:0000313" key="5">
    <source>
        <dbReference type="EMBL" id="ASW88945.1"/>
    </source>
</evidence>